<dbReference type="CDD" id="cd03801">
    <property type="entry name" value="GT4_PimA-like"/>
    <property type="match status" value="1"/>
</dbReference>
<dbReference type="PANTHER" id="PTHR45947">
    <property type="entry name" value="SULFOQUINOVOSYL TRANSFERASE SQD2"/>
    <property type="match status" value="1"/>
</dbReference>
<gene>
    <name evidence="3" type="ORF">G3M56_003745</name>
</gene>
<dbReference type="Pfam" id="PF00534">
    <property type="entry name" value="Glycos_transf_1"/>
    <property type="match status" value="1"/>
</dbReference>
<dbReference type="InterPro" id="IPR001296">
    <property type="entry name" value="Glyco_trans_1"/>
</dbReference>
<dbReference type="AlphaFoldDB" id="A0A6B3LC77"/>
<feature type="domain" description="Glycosyltransferase subfamily 4-like N-terminal" evidence="2">
    <location>
        <begin position="41"/>
        <end position="220"/>
    </location>
</feature>
<evidence type="ECO:0000313" key="4">
    <source>
        <dbReference type="Proteomes" id="UP000475117"/>
    </source>
</evidence>
<evidence type="ECO:0000259" key="1">
    <source>
        <dbReference type="Pfam" id="PF00534"/>
    </source>
</evidence>
<reference evidence="3 4" key="1">
    <citation type="submission" date="2020-12" db="EMBL/GenBank/DDBJ databases">
        <title>Sulforoseuscoccus oceanibium gen. nov., sp. nov., a representative of the phylum Verrucomicrobia with special cytoplasmic membrane, and proposal of Sulforoseuscoccusaceae fam. nov.</title>
        <authorList>
            <person name="Xi F."/>
        </authorList>
    </citation>
    <scope>NUCLEOTIDE SEQUENCE [LARGE SCALE GENOMIC DNA]</scope>
    <source>
        <strain evidence="3 4">T37</strain>
    </source>
</reference>
<sequence length="414" mass="45851">MPETNAIIPDLTAPLPTAEQLPTRLLYAIATPVGGAGLPTTAAEGIRAAADRRFLGTVVTMRNRQQEVAPHHFLNIGLHPARWLAQLRFGKKADSGIRKLLTAHVAANQLESGKFDCFHSWSEDCREALQVARRLNIPSLIEIPTWHRNKGQVKPFTTASERKADDTLEHRLTIPRQHTLTEYTLADVILVQSQYAAKSFIAAGIPEEKIFLVYRGVDPSKFRPTVRPADTFRLVFVGALIKRKGVHHILEAWHRLGLKNAELVLVGNIEPEIKPYLEKFAGPSVTVAGFVKRPQDYLESASAFIFPSELEGSAKATFEASACSLAQITTRESGDAVVDGETGRVIPPNDVDALQDAIQWFYDHPEEVAAMGDRARERMVNGFTWDHHRQRLLHAYAYAKQLVATRAAATPSAP</sequence>
<proteinExistence type="predicted"/>
<dbReference type="Proteomes" id="UP000475117">
    <property type="component" value="Chromosome"/>
</dbReference>
<keyword evidence="3" id="KW-0808">Transferase</keyword>
<name>A0A6B3LC77_9BACT</name>
<evidence type="ECO:0000313" key="3">
    <source>
        <dbReference type="EMBL" id="QQL45712.1"/>
    </source>
</evidence>
<organism evidence="3 4">
    <name type="scientific">Sulfuriroseicoccus oceanibius</name>
    <dbReference type="NCBI Taxonomy" id="2707525"/>
    <lineage>
        <taxon>Bacteria</taxon>
        <taxon>Pseudomonadati</taxon>
        <taxon>Verrucomicrobiota</taxon>
        <taxon>Verrucomicrobiia</taxon>
        <taxon>Verrucomicrobiales</taxon>
        <taxon>Verrucomicrobiaceae</taxon>
        <taxon>Sulfuriroseicoccus</taxon>
    </lineage>
</organism>
<dbReference type="PANTHER" id="PTHR45947:SF3">
    <property type="entry name" value="SULFOQUINOVOSYL TRANSFERASE SQD2"/>
    <property type="match status" value="1"/>
</dbReference>
<dbReference type="Gene3D" id="3.40.50.2000">
    <property type="entry name" value="Glycogen Phosphorylase B"/>
    <property type="match status" value="2"/>
</dbReference>
<keyword evidence="4" id="KW-1185">Reference proteome</keyword>
<feature type="domain" description="Glycosyl transferase family 1" evidence="1">
    <location>
        <begin position="222"/>
        <end position="378"/>
    </location>
</feature>
<dbReference type="Pfam" id="PF13439">
    <property type="entry name" value="Glyco_transf_4"/>
    <property type="match status" value="1"/>
</dbReference>
<dbReference type="RefSeq" id="WP_164365039.1">
    <property type="nucleotide sequence ID" value="NZ_CP066776.1"/>
</dbReference>
<dbReference type="EMBL" id="CP066776">
    <property type="protein sequence ID" value="QQL45712.1"/>
    <property type="molecule type" value="Genomic_DNA"/>
</dbReference>
<dbReference type="InterPro" id="IPR050194">
    <property type="entry name" value="Glycosyltransferase_grp1"/>
</dbReference>
<dbReference type="KEGG" id="soa:G3M56_003745"/>
<dbReference type="InterPro" id="IPR028098">
    <property type="entry name" value="Glyco_trans_4-like_N"/>
</dbReference>
<dbReference type="GO" id="GO:0016757">
    <property type="term" value="F:glycosyltransferase activity"/>
    <property type="evidence" value="ECO:0007669"/>
    <property type="project" value="InterPro"/>
</dbReference>
<evidence type="ECO:0000259" key="2">
    <source>
        <dbReference type="Pfam" id="PF13439"/>
    </source>
</evidence>
<accession>A0A6B3LC77</accession>
<protein>
    <submittedName>
        <fullName evidence="3">Glycosyltransferase family 4 protein</fullName>
    </submittedName>
</protein>
<dbReference type="SUPFAM" id="SSF53756">
    <property type="entry name" value="UDP-Glycosyltransferase/glycogen phosphorylase"/>
    <property type="match status" value="1"/>
</dbReference>